<evidence type="ECO:0000313" key="2">
    <source>
        <dbReference type="EMBL" id="SHI18974.1"/>
    </source>
</evidence>
<dbReference type="Gene3D" id="3.30.460.10">
    <property type="entry name" value="Beta Polymerase, domain 2"/>
    <property type="match status" value="1"/>
</dbReference>
<sequence>MNTKIVEYQKAFSSIKEDLEKNKHVLAVLAYGSMVSGDLWEGSNIDLLVVIDNLINDIKDINLTLNEVPIHLKLISKNTLINNSNKKIDEILITSRLIICNDLSIRKIHDELRYVPDIEKEKMNLVYLGETLKAINVLNKYLYNNRRYTAFELSLKAMESFAKLYINNNGYLVSKDSINMAISLNDSFKEIVDKIFFEQVNKEEAIKEMITYIKNYLNVNLKQSSRILIDYIKDKDNWVTPQLLKEEELFKGLYINMEVILNELYKNKILNRRILEQSLNGFRYKENVYYYNNI</sequence>
<name>A0A1M5Z4B4_9CLOT</name>
<dbReference type="SUPFAM" id="SSF81301">
    <property type="entry name" value="Nucleotidyltransferase"/>
    <property type="match status" value="1"/>
</dbReference>
<protein>
    <recommendedName>
        <fullName evidence="1">Polymerase beta nucleotidyltransferase domain-containing protein</fullName>
    </recommendedName>
</protein>
<dbReference type="CDD" id="cd05403">
    <property type="entry name" value="NT_KNTase_like"/>
    <property type="match status" value="1"/>
</dbReference>
<dbReference type="RefSeq" id="WP_073020014.1">
    <property type="nucleotide sequence ID" value="NZ_FQXU01000007.1"/>
</dbReference>
<feature type="domain" description="Polymerase beta nucleotidyltransferase" evidence="1">
    <location>
        <begin position="15"/>
        <end position="102"/>
    </location>
</feature>
<dbReference type="Proteomes" id="UP000184241">
    <property type="component" value="Unassembled WGS sequence"/>
</dbReference>
<gene>
    <name evidence="2" type="ORF">SAMN02745941_02568</name>
</gene>
<dbReference type="InterPro" id="IPR043519">
    <property type="entry name" value="NT_sf"/>
</dbReference>
<evidence type="ECO:0000259" key="1">
    <source>
        <dbReference type="Pfam" id="PF18765"/>
    </source>
</evidence>
<reference evidence="2 3" key="1">
    <citation type="submission" date="2016-11" db="EMBL/GenBank/DDBJ databases">
        <authorList>
            <person name="Jaros S."/>
            <person name="Januszkiewicz K."/>
            <person name="Wedrychowicz H."/>
        </authorList>
    </citation>
    <scope>NUCLEOTIDE SEQUENCE [LARGE SCALE GENOMIC DNA]</scope>
    <source>
        <strain evidence="2 3">DSM 6191</strain>
    </source>
</reference>
<organism evidence="2 3">
    <name type="scientific">Clostridium intestinale DSM 6191</name>
    <dbReference type="NCBI Taxonomy" id="1121320"/>
    <lineage>
        <taxon>Bacteria</taxon>
        <taxon>Bacillati</taxon>
        <taxon>Bacillota</taxon>
        <taxon>Clostridia</taxon>
        <taxon>Eubacteriales</taxon>
        <taxon>Clostridiaceae</taxon>
        <taxon>Clostridium</taxon>
    </lineage>
</organism>
<dbReference type="InterPro" id="IPR041633">
    <property type="entry name" value="Polbeta"/>
</dbReference>
<dbReference type="EMBL" id="FQXU01000007">
    <property type="protein sequence ID" value="SHI18974.1"/>
    <property type="molecule type" value="Genomic_DNA"/>
</dbReference>
<evidence type="ECO:0000313" key="3">
    <source>
        <dbReference type="Proteomes" id="UP000184241"/>
    </source>
</evidence>
<dbReference type="AlphaFoldDB" id="A0A1M5Z4B4"/>
<proteinExistence type="predicted"/>
<dbReference type="Pfam" id="PF18765">
    <property type="entry name" value="Polbeta"/>
    <property type="match status" value="1"/>
</dbReference>
<accession>A0A1M5Z4B4</accession>